<dbReference type="Pfam" id="PF07690">
    <property type="entry name" value="MFS_1"/>
    <property type="match status" value="2"/>
</dbReference>
<evidence type="ECO:0000313" key="11">
    <source>
        <dbReference type="Proteomes" id="UP000308530"/>
    </source>
</evidence>
<dbReference type="InterPro" id="IPR020846">
    <property type="entry name" value="MFS_dom"/>
</dbReference>
<feature type="transmembrane region" description="Helical" evidence="8">
    <location>
        <begin position="31"/>
        <end position="53"/>
    </location>
</feature>
<feature type="transmembrane region" description="Helical" evidence="8">
    <location>
        <begin position="65"/>
        <end position="85"/>
    </location>
</feature>
<evidence type="ECO:0000256" key="8">
    <source>
        <dbReference type="SAM" id="Phobius"/>
    </source>
</evidence>
<feature type="transmembrane region" description="Helical" evidence="8">
    <location>
        <begin position="247"/>
        <end position="269"/>
    </location>
</feature>
<feature type="domain" description="Major facilitator superfamily (MFS) profile" evidence="9">
    <location>
        <begin position="31"/>
        <end position="491"/>
    </location>
</feature>
<feature type="transmembrane region" description="Helical" evidence="8">
    <location>
        <begin position="221"/>
        <end position="241"/>
    </location>
</feature>
<dbReference type="PANTHER" id="PTHR42718:SF39">
    <property type="entry name" value="ACTINORHODIN TRANSPORTER-RELATED"/>
    <property type="match status" value="1"/>
</dbReference>
<dbReference type="EMBL" id="CP058350">
    <property type="protein sequence ID" value="QLF69236.1"/>
    <property type="molecule type" value="Genomic_DNA"/>
</dbReference>
<feature type="transmembrane region" description="Helical" evidence="8">
    <location>
        <begin position="387"/>
        <end position="410"/>
    </location>
</feature>
<feature type="transmembrane region" description="Helical" evidence="8">
    <location>
        <begin position="155"/>
        <end position="178"/>
    </location>
</feature>
<feature type="transmembrane region" description="Helical" evidence="8">
    <location>
        <begin position="355"/>
        <end position="375"/>
    </location>
</feature>
<feature type="transmembrane region" description="Helical" evidence="8">
    <location>
        <begin position="431"/>
        <end position="450"/>
    </location>
</feature>
<name>A0ABX6QKY8_9HYPH</name>
<evidence type="ECO:0000256" key="3">
    <source>
        <dbReference type="ARBA" id="ARBA00022475"/>
    </source>
</evidence>
<evidence type="ECO:0000256" key="1">
    <source>
        <dbReference type="ARBA" id="ARBA00004651"/>
    </source>
</evidence>
<dbReference type="PROSITE" id="PS50850">
    <property type="entry name" value="MFS"/>
    <property type="match status" value="1"/>
</dbReference>
<dbReference type="PRINTS" id="PR01036">
    <property type="entry name" value="TCRTETB"/>
</dbReference>
<keyword evidence="6 8" id="KW-0472">Membrane</keyword>
<feature type="transmembrane region" description="Helical" evidence="8">
    <location>
        <begin position="190"/>
        <end position="209"/>
    </location>
</feature>
<dbReference type="Proteomes" id="UP000308530">
    <property type="component" value="Chromosome"/>
</dbReference>
<evidence type="ECO:0000256" key="4">
    <source>
        <dbReference type="ARBA" id="ARBA00022692"/>
    </source>
</evidence>
<dbReference type="SUPFAM" id="SSF103473">
    <property type="entry name" value="MFS general substrate transporter"/>
    <property type="match status" value="2"/>
</dbReference>
<evidence type="ECO:0000256" key="7">
    <source>
        <dbReference type="SAM" id="MobiDB-lite"/>
    </source>
</evidence>
<dbReference type="Gene3D" id="1.20.1250.20">
    <property type="entry name" value="MFS general substrate transporter like domains"/>
    <property type="match status" value="1"/>
</dbReference>
<feature type="transmembrane region" description="Helical" evidence="8">
    <location>
        <begin position="328"/>
        <end position="348"/>
    </location>
</feature>
<feature type="transmembrane region" description="Helical" evidence="8">
    <location>
        <begin position="122"/>
        <end position="143"/>
    </location>
</feature>
<evidence type="ECO:0000256" key="2">
    <source>
        <dbReference type="ARBA" id="ARBA00022448"/>
    </source>
</evidence>
<dbReference type="NCBIfam" id="TIGR00711">
    <property type="entry name" value="efflux_EmrB"/>
    <property type="match status" value="1"/>
</dbReference>
<comment type="subcellular location">
    <subcellularLocation>
        <location evidence="1">Cell membrane</location>
        <topology evidence="1">Multi-pass membrane protein</topology>
    </subcellularLocation>
</comment>
<feature type="transmembrane region" description="Helical" evidence="8">
    <location>
        <begin position="470"/>
        <end position="487"/>
    </location>
</feature>
<dbReference type="CDD" id="cd17321">
    <property type="entry name" value="MFS_MMR_MDR_like"/>
    <property type="match status" value="1"/>
</dbReference>
<organism evidence="10 11">
    <name type="scientific">Peteryoungia desertarenae</name>
    <dbReference type="NCBI Taxonomy" id="1813451"/>
    <lineage>
        <taxon>Bacteria</taxon>
        <taxon>Pseudomonadati</taxon>
        <taxon>Pseudomonadota</taxon>
        <taxon>Alphaproteobacteria</taxon>
        <taxon>Hyphomicrobiales</taxon>
        <taxon>Rhizobiaceae</taxon>
        <taxon>Peteryoungia</taxon>
    </lineage>
</organism>
<evidence type="ECO:0000256" key="5">
    <source>
        <dbReference type="ARBA" id="ARBA00022989"/>
    </source>
</evidence>
<keyword evidence="4 8" id="KW-0812">Transmembrane</keyword>
<feature type="region of interest" description="Disordered" evidence="7">
    <location>
        <begin position="1"/>
        <end position="24"/>
    </location>
</feature>
<dbReference type="Gene3D" id="1.20.1720.10">
    <property type="entry name" value="Multidrug resistance protein D"/>
    <property type="match status" value="1"/>
</dbReference>
<evidence type="ECO:0000256" key="6">
    <source>
        <dbReference type="ARBA" id="ARBA00023136"/>
    </source>
</evidence>
<feature type="transmembrane region" description="Helical" evidence="8">
    <location>
        <begin position="290"/>
        <end position="316"/>
    </location>
</feature>
<accession>A0ABX6QKY8</accession>
<keyword evidence="2" id="KW-0813">Transport</keyword>
<protein>
    <submittedName>
        <fullName evidence="10">MFS transporter</fullName>
    </submittedName>
</protein>
<proteinExistence type="predicted"/>
<reference evidence="10 11" key="1">
    <citation type="submission" date="2020-06" db="EMBL/GenBank/DDBJ databases">
        <title>Genome sequence of Rhizobium sp strain ADMK78.</title>
        <authorList>
            <person name="Rahi P."/>
        </authorList>
    </citation>
    <scope>NUCLEOTIDE SEQUENCE [LARGE SCALE GENOMIC DNA]</scope>
    <source>
        <strain evidence="10 11">ADMK78</strain>
    </source>
</reference>
<keyword evidence="5 8" id="KW-1133">Transmembrane helix</keyword>
<evidence type="ECO:0000313" key="10">
    <source>
        <dbReference type="EMBL" id="QLF69236.1"/>
    </source>
</evidence>
<dbReference type="InterPro" id="IPR011701">
    <property type="entry name" value="MFS"/>
</dbReference>
<keyword evidence="3" id="KW-1003">Cell membrane</keyword>
<dbReference type="InterPro" id="IPR004638">
    <property type="entry name" value="EmrB-like"/>
</dbReference>
<dbReference type="PANTHER" id="PTHR42718">
    <property type="entry name" value="MAJOR FACILITATOR SUPERFAMILY MULTIDRUG TRANSPORTER MFSC"/>
    <property type="match status" value="1"/>
</dbReference>
<gene>
    <name evidence="10" type="ORF">FE840_006590</name>
</gene>
<feature type="transmembrane region" description="Helical" evidence="8">
    <location>
        <begin position="97"/>
        <end position="116"/>
    </location>
</feature>
<dbReference type="InterPro" id="IPR036259">
    <property type="entry name" value="MFS_trans_sf"/>
</dbReference>
<sequence>MIRRSLHVKSSTFLDGKPTPDTESYPERWPALFVMMLANFMNLLDVTIVNVALPSMQRDFNAGSGQIEWVVAGYVLAFALCLLPFGRYGDVKGKRRVFLLGVAGFSLASAFCGIATSVEMLIVARMVQGAAGAMMTPQVLAIAQVMFPPHERAAAFSLFGLSAGLASVAGPIIGGWLIGMNFFDLGWRPIFLINIPLGMIAILAGWRLIPHVPVRKGLRNDYVGIVLVGLGIFFVIFPLIGGHGYGWPLWTHAMMMGSLFFFVGFYLWQRHQHRVGGPELLPLTLMSNRNYVIGALMTAVFFSTLPGFFLILAMFLQEGFALTPLQSGMTTVPFSVGVLVASVISGRLGRVPPRLRIMVGMMMLTVGMALLRTHILHLTDTIDPLALLPSLLLSGLGMGIAIAPMFQVALAGVPPEDAGSGSGALQAIQQVGSVFGIAIVSALFFGSLAANEALSLASGEAHADSLATGMVYNFLAYGLVLIALALLRPAQGAARTH</sequence>
<keyword evidence="11" id="KW-1185">Reference proteome</keyword>
<evidence type="ECO:0000259" key="9">
    <source>
        <dbReference type="PROSITE" id="PS50850"/>
    </source>
</evidence>